<evidence type="ECO:0000313" key="4">
    <source>
        <dbReference type="Proteomes" id="UP001172101"/>
    </source>
</evidence>
<dbReference type="InterPro" id="IPR041667">
    <property type="entry name" value="Cupin_8"/>
</dbReference>
<dbReference type="EMBL" id="JAUIRO010000004">
    <property type="protein sequence ID" value="KAK0718123.1"/>
    <property type="molecule type" value="Genomic_DNA"/>
</dbReference>
<dbReference type="GeneID" id="85323235"/>
<dbReference type="Gene3D" id="2.60.120.650">
    <property type="entry name" value="Cupin"/>
    <property type="match status" value="1"/>
</dbReference>
<dbReference type="InterPro" id="IPR003347">
    <property type="entry name" value="JmjC_dom"/>
</dbReference>
<sequence>MAQLRAQCLSAADAIGAECAATLAAGKGQHQGEIANYKAAVLTSLDGCGEPLVQLLQRQALRLARLYRDGGNRDSTAAGRLEKESVLGRLDDVVAAAYAKFYAFPFKDLPACWRQLYTDASILKFACLYLLDWPHAAAAEEPEPALVPSYDDATLDDMVAVLDRALVFAGAAGDARGRPWIDSAFELLGRTQLPPSPSLDPEFFSERPSKKGRRMLSDSPWTNILSFSQAEPFTPPVKCPVPRATAMSLEAFQTYLSRPTETGRGPSPLVISGLTDEWPARTTHPWHKPAYLLSRTFGGRRLVPVEVGRSYVDDGWGQRVIPFGEFLREYIVTRNEKKKTGYLAQHQLFTQLPQLRADIVVPDLCYTAPPHHPSLDPQPELDAPQLNAWLGPAGTITPLHTDPYHNLLAQVVGRKYVRLYGAHEGARRMRARGCEGGVDMANTSAVDVGVVEGWDDGGDVQGRGSDVQGRGGDEGEDFARVPYLDCILEPGDTLYIPMGWWHYVRGLSVSFSSHTK</sequence>
<evidence type="ECO:0000259" key="2">
    <source>
        <dbReference type="PROSITE" id="PS51184"/>
    </source>
</evidence>
<evidence type="ECO:0000313" key="3">
    <source>
        <dbReference type="EMBL" id="KAK0718123.1"/>
    </source>
</evidence>
<dbReference type="SMART" id="SM00558">
    <property type="entry name" value="JmjC"/>
    <property type="match status" value="1"/>
</dbReference>
<dbReference type="AlphaFoldDB" id="A0AA40ALM0"/>
<accession>A0AA40ALM0</accession>
<dbReference type="PANTHER" id="PTHR12461">
    <property type="entry name" value="HYPOXIA-INDUCIBLE FACTOR 1 ALPHA INHIBITOR-RELATED"/>
    <property type="match status" value="1"/>
</dbReference>
<organism evidence="3 4">
    <name type="scientific">Lasiosphaeria miniovina</name>
    <dbReference type="NCBI Taxonomy" id="1954250"/>
    <lineage>
        <taxon>Eukaryota</taxon>
        <taxon>Fungi</taxon>
        <taxon>Dikarya</taxon>
        <taxon>Ascomycota</taxon>
        <taxon>Pezizomycotina</taxon>
        <taxon>Sordariomycetes</taxon>
        <taxon>Sordariomycetidae</taxon>
        <taxon>Sordariales</taxon>
        <taxon>Lasiosphaeriaceae</taxon>
        <taxon>Lasiosphaeria</taxon>
    </lineage>
</organism>
<gene>
    <name evidence="3" type="ORF">B0T26DRAFT_676327</name>
</gene>
<dbReference type="PROSITE" id="PS51184">
    <property type="entry name" value="JMJC"/>
    <property type="match status" value="1"/>
</dbReference>
<dbReference type="RefSeq" id="XP_060296916.1">
    <property type="nucleotide sequence ID" value="XM_060439965.1"/>
</dbReference>
<dbReference type="Pfam" id="PF13621">
    <property type="entry name" value="Cupin_8"/>
    <property type="match status" value="1"/>
</dbReference>
<proteinExistence type="predicted"/>
<dbReference type="SUPFAM" id="SSF51197">
    <property type="entry name" value="Clavaminate synthase-like"/>
    <property type="match status" value="1"/>
</dbReference>
<feature type="region of interest" description="Disordered" evidence="1">
    <location>
        <begin position="454"/>
        <end position="474"/>
    </location>
</feature>
<protein>
    <recommendedName>
        <fullName evidence="2">JmjC domain-containing protein</fullName>
    </recommendedName>
</protein>
<dbReference type="Proteomes" id="UP001172101">
    <property type="component" value="Unassembled WGS sequence"/>
</dbReference>
<comment type="caution">
    <text evidence="3">The sequence shown here is derived from an EMBL/GenBank/DDBJ whole genome shotgun (WGS) entry which is preliminary data.</text>
</comment>
<keyword evidence="4" id="KW-1185">Reference proteome</keyword>
<dbReference type="PANTHER" id="PTHR12461:SF101">
    <property type="entry name" value="TRNA WYBUTOSINE-SYNTHESIZING PROTEIN 4"/>
    <property type="match status" value="1"/>
</dbReference>
<name>A0AA40ALM0_9PEZI</name>
<evidence type="ECO:0000256" key="1">
    <source>
        <dbReference type="SAM" id="MobiDB-lite"/>
    </source>
</evidence>
<reference evidence="3" key="1">
    <citation type="submission" date="2023-06" db="EMBL/GenBank/DDBJ databases">
        <title>Genome-scale phylogeny and comparative genomics of the fungal order Sordariales.</title>
        <authorList>
            <consortium name="Lawrence Berkeley National Laboratory"/>
            <person name="Hensen N."/>
            <person name="Bonometti L."/>
            <person name="Westerberg I."/>
            <person name="Brannstrom I.O."/>
            <person name="Guillou S."/>
            <person name="Cros-Aarteil S."/>
            <person name="Calhoun S."/>
            <person name="Haridas S."/>
            <person name="Kuo A."/>
            <person name="Mondo S."/>
            <person name="Pangilinan J."/>
            <person name="Riley R."/>
            <person name="LaButti K."/>
            <person name="Andreopoulos B."/>
            <person name="Lipzen A."/>
            <person name="Chen C."/>
            <person name="Yanf M."/>
            <person name="Daum C."/>
            <person name="Ng V."/>
            <person name="Clum A."/>
            <person name="Steindorff A."/>
            <person name="Ohm R."/>
            <person name="Martin F."/>
            <person name="Silar P."/>
            <person name="Natvig D."/>
            <person name="Lalanne C."/>
            <person name="Gautier V."/>
            <person name="Ament-velasquez S.L."/>
            <person name="Kruys A."/>
            <person name="Hutchinson M.I."/>
            <person name="Powell A.J."/>
            <person name="Barry K."/>
            <person name="Miller A.N."/>
            <person name="Grigoriev I.V."/>
            <person name="Debuchy R."/>
            <person name="Gladieux P."/>
            <person name="Thoren M.H."/>
            <person name="Johannesson H."/>
        </authorList>
    </citation>
    <scope>NUCLEOTIDE SEQUENCE</scope>
    <source>
        <strain evidence="3">SMH2392-1A</strain>
    </source>
</reference>
<feature type="domain" description="JmjC" evidence="2">
    <location>
        <begin position="341"/>
        <end position="516"/>
    </location>
</feature>